<dbReference type="EMBL" id="WHJE01000025">
    <property type="protein sequence ID" value="KAE8764696.1"/>
    <property type="molecule type" value="Genomic_DNA"/>
</dbReference>
<dbReference type="AlphaFoldDB" id="A0A7J5UQL0"/>
<accession>A0A7J5UQL0</accession>
<dbReference type="OrthoDB" id="3481802at2"/>
<reference evidence="1 2" key="1">
    <citation type="submission" date="2019-10" db="EMBL/GenBank/DDBJ databases">
        <title>Georgenia wutianyii sp. nov. and Georgenia yuyongxinii sp. nov. isolated from plateau pika (Ochotona curzoniae) in the Qinghai-Tibet plateau of China.</title>
        <authorList>
            <person name="Tian Z."/>
        </authorList>
    </citation>
    <scope>NUCLEOTIDE SEQUENCE [LARGE SCALE GENOMIC DNA]</scope>
    <source>
        <strain evidence="1 2">DSM 21501</strain>
    </source>
</reference>
<sequence>MNHAFASRRGDRNATYYEYRTVTLPASVDRGDVRRLLTDEAEYGRWELARTRVYVGGARKVWLRRKAMQVASTL</sequence>
<name>A0A7J5UQL0_9MICO</name>
<organism evidence="1 2">
    <name type="scientific">Georgenia thermotolerans</name>
    <dbReference type="NCBI Taxonomy" id="527326"/>
    <lineage>
        <taxon>Bacteria</taxon>
        <taxon>Bacillati</taxon>
        <taxon>Actinomycetota</taxon>
        <taxon>Actinomycetes</taxon>
        <taxon>Micrococcales</taxon>
        <taxon>Bogoriellaceae</taxon>
        <taxon>Georgenia</taxon>
    </lineage>
</organism>
<dbReference type="Proteomes" id="UP000451860">
    <property type="component" value="Unassembled WGS sequence"/>
</dbReference>
<dbReference type="InterPro" id="IPR043758">
    <property type="entry name" value="DUF5703"/>
</dbReference>
<dbReference type="RefSeq" id="WP_152201704.1">
    <property type="nucleotide sequence ID" value="NZ_VUKF01000008.1"/>
</dbReference>
<protein>
    <submittedName>
        <fullName evidence="1">Uncharacterized protein</fullName>
    </submittedName>
</protein>
<evidence type="ECO:0000313" key="2">
    <source>
        <dbReference type="Proteomes" id="UP000451860"/>
    </source>
</evidence>
<dbReference type="Pfam" id="PF18963">
    <property type="entry name" value="DUF5703"/>
    <property type="match status" value="1"/>
</dbReference>
<gene>
    <name evidence="1" type="ORF">GB883_07755</name>
</gene>
<comment type="caution">
    <text evidence="1">The sequence shown here is derived from an EMBL/GenBank/DDBJ whole genome shotgun (WGS) entry which is preliminary data.</text>
</comment>
<keyword evidence="2" id="KW-1185">Reference proteome</keyword>
<proteinExistence type="predicted"/>
<evidence type="ECO:0000313" key="1">
    <source>
        <dbReference type="EMBL" id="KAE8764696.1"/>
    </source>
</evidence>